<dbReference type="PANTHER" id="PTHR35149">
    <property type="entry name" value="SLL5132 PROTEIN"/>
    <property type="match status" value="1"/>
</dbReference>
<dbReference type="InterPro" id="IPR011089">
    <property type="entry name" value="GmrSD_C"/>
</dbReference>
<keyword evidence="4" id="KW-1185">Reference proteome</keyword>
<proteinExistence type="predicted"/>
<organism evidence="3 4">
    <name type="scientific">Corynebacterium pilbarense</name>
    <dbReference type="NCBI Taxonomy" id="1288393"/>
    <lineage>
        <taxon>Bacteria</taxon>
        <taxon>Bacillati</taxon>
        <taxon>Actinomycetota</taxon>
        <taxon>Actinomycetes</taxon>
        <taxon>Mycobacteriales</taxon>
        <taxon>Corynebacteriaceae</taxon>
        <taxon>Corynebacterium</taxon>
    </lineage>
</organism>
<name>A0A9Q4IHQ4_9CORY</name>
<protein>
    <submittedName>
        <fullName evidence="3">DUF262 domain-containing HNH endonuclease family protein</fullName>
    </submittedName>
</protein>
<dbReference type="Pfam" id="PF03235">
    <property type="entry name" value="GmrSD_N"/>
    <property type="match status" value="1"/>
</dbReference>
<accession>A0A9Q4IHQ4</accession>
<gene>
    <name evidence="3" type="ORF">NUW87_08150</name>
</gene>
<evidence type="ECO:0000259" key="2">
    <source>
        <dbReference type="Pfam" id="PF07510"/>
    </source>
</evidence>
<sequence>MARTTEFNHDTLAHLLHDNKLRIPNFQRAYAWDEDNVRDYWNDIMRAFENGRSYFLGTVVLAEIEDDAGRKSVVDGQQRMVTTALTMYAISAELIRQGKDKAGSKIFSDYIADYDLLEEETVPKLLLGPDDHFIYDKIINSYSVDEIRSELTGKHPSVAVLDAYELLEKKVAGLAEESGYTRLVELSRYLNEEAQVLLAVASGLSEAYVIFETLNDRGADLTIADLLKNFFLSTAGSHGVDEALKHWTEISSFFDDSEKLVSFIRADFTSRWGTVKKKDLYYELQEKVGRGSRETLAYLRELNLAKASYAALSSPDSDFWSSIATDIKDDLIANRRFQIEVPNAMYLAAMRLWRPKDFCELIHVGTGWSIRAILTGVMGGGTAERVYGELAHGISSKQLKTVEDVRQRMLQKEFLPNDSQFKAGLLAVSDGNMSRAKYLLAMVEKQYRKEKELSVEAATSWDAKSVSVDHIVPRSKNVVVGADGKNSLVKERQHSLPNLALLERSVNNSIGDLEYPEKGPKLADSEFLLTNELSALDEFGDKEIEDREHLILDLAMKAWPL</sequence>
<evidence type="ECO:0000259" key="1">
    <source>
        <dbReference type="Pfam" id="PF03235"/>
    </source>
</evidence>
<dbReference type="Proteomes" id="UP001071110">
    <property type="component" value="Unassembled WGS sequence"/>
</dbReference>
<keyword evidence="3" id="KW-0540">Nuclease</keyword>
<dbReference type="EMBL" id="JANRML010000010">
    <property type="protein sequence ID" value="MCZ2221342.1"/>
    <property type="molecule type" value="Genomic_DNA"/>
</dbReference>
<evidence type="ECO:0000313" key="3">
    <source>
        <dbReference type="EMBL" id="MCZ2221342.1"/>
    </source>
</evidence>
<feature type="domain" description="GmrSD restriction endonucleases N-terminal" evidence="1">
    <location>
        <begin position="13"/>
        <end position="232"/>
    </location>
</feature>
<keyword evidence="3" id="KW-0255">Endonuclease</keyword>
<dbReference type="GO" id="GO:0004519">
    <property type="term" value="F:endonuclease activity"/>
    <property type="evidence" value="ECO:0007669"/>
    <property type="project" value="UniProtKB-KW"/>
</dbReference>
<keyword evidence="3" id="KW-0378">Hydrolase</keyword>
<reference evidence="3" key="1">
    <citation type="submission" date="2022-08" db="EMBL/GenBank/DDBJ databases">
        <title>Corynebacterium sp. nov., isolated from clinical breast specimens.</title>
        <authorList>
            <person name="Zhang T."/>
        </authorList>
    </citation>
    <scope>NUCLEOTIDE SEQUENCE</scope>
    <source>
        <strain evidence="3">CCUG 57942</strain>
    </source>
</reference>
<feature type="domain" description="GmrSD restriction endonucleases C-terminal" evidence="2">
    <location>
        <begin position="420"/>
        <end position="552"/>
    </location>
</feature>
<dbReference type="RefSeq" id="WP_269028001.1">
    <property type="nucleotide sequence ID" value="NZ_BAABDP010000002.1"/>
</dbReference>
<evidence type="ECO:0000313" key="4">
    <source>
        <dbReference type="Proteomes" id="UP001071110"/>
    </source>
</evidence>
<dbReference type="AlphaFoldDB" id="A0A9Q4IHQ4"/>
<dbReference type="Pfam" id="PF07510">
    <property type="entry name" value="GmrSD_C"/>
    <property type="match status" value="1"/>
</dbReference>
<comment type="caution">
    <text evidence="3">The sequence shown here is derived from an EMBL/GenBank/DDBJ whole genome shotgun (WGS) entry which is preliminary data.</text>
</comment>
<dbReference type="InterPro" id="IPR004919">
    <property type="entry name" value="GmrSD_N"/>
</dbReference>
<dbReference type="PANTHER" id="PTHR35149:SF1">
    <property type="entry name" value="DUF5655 DOMAIN-CONTAINING PROTEIN"/>
    <property type="match status" value="1"/>
</dbReference>